<keyword evidence="3" id="KW-0862">Zinc</keyword>
<keyword evidence="6" id="KW-0808">Transferase</keyword>
<keyword evidence="7" id="KW-1185">Reference proteome</keyword>
<comment type="caution">
    <text evidence="6">The sequence shown here is derived from an EMBL/GenBank/DDBJ whole genome shotgun (WGS) entry which is preliminary data.</text>
</comment>
<evidence type="ECO:0000256" key="4">
    <source>
        <dbReference type="ARBA" id="ARBA00023125"/>
    </source>
</evidence>
<dbReference type="Pfam" id="PF05485">
    <property type="entry name" value="THAP"/>
    <property type="match status" value="1"/>
</dbReference>
<keyword evidence="6" id="KW-0489">Methyltransferase</keyword>
<keyword evidence="4" id="KW-0238">DNA-binding</keyword>
<name>A0AAE1HZR1_9NEOP</name>
<reference evidence="6" key="2">
    <citation type="journal article" date="2023" name="BMC Genomics">
        <title>Pest status, molecular evolution, and epigenetic factors derived from the genome assembly of Frankliniella fusca, a thysanopteran phytovirus vector.</title>
        <authorList>
            <person name="Catto M.A."/>
            <person name="Labadie P.E."/>
            <person name="Jacobson A.L."/>
            <person name="Kennedy G.G."/>
            <person name="Srinivasan R."/>
            <person name="Hunt B.G."/>
        </authorList>
    </citation>
    <scope>NUCLEOTIDE SEQUENCE</scope>
    <source>
        <strain evidence="6">PL_HMW_Pooled</strain>
    </source>
</reference>
<sequence length="179" mass="20623">KCMIVEWEKRISRGGGWRLKPNHTVCELHFEEKYIKSNHLDNVVLGSINLAHQRLKKTLTEDAVPTIFPSQYPSYKQIYKEPKRKAPTERVGPVPQRKRACACFKELVEVTSGAELQQLLNLEPLLRQTLKDKSLQRDPWVCAALWGALHTSRKGREGCSPCRLLLEKEVLSAWNKMFS</sequence>
<dbReference type="GO" id="GO:0032259">
    <property type="term" value="P:methylation"/>
    <property type="evidence" value="ECO:0007669"/>
    <property type="project" value="UniProtKB-KW"/>
</dbReference>
<evidence type="ECO:0000313" key="7">
    <source>
        <dbReference type="Proteomes" id="UP001219518"/>
    </source>
</evidence>
<dbReference type="InterPro" id="IPR006612">
    <property type="entry name" value="THAP_Znf"/>
</dbReference>
<dbReference type="GO" id="GO:0008270">
    <property type="term" value="F:zinc ion binding"/>
    <property type="evidence" value="ECO:0007669"/>
    <property type="project" value="UniProtKB-KW"/>
</dbReference>
<organism evidence="6 7">
    <name type="scientific">Frankliniella fusca</name>
    <dbReference type="NCBI Taxonomy" id="407009"/>
    <lineage>
        <taxon>Eukaryota</taxon>
        <taxon>Metazoa</taxon>
        <taxon>Ecdysozoa</taxon>
        <taxon>Arthropoda</taxon>
        <taxon>Hexapoda</taxon>
        <taxon>Insecta</taxon>
        <taxon>Pterygota</taxon>
        <taxon>Neoptera</taxon>
        <taxon>Paraneoptera</taxon>
        <taxon>Thysanoptera</taxon>
        <taxon>Terebrantia</taxon>
        <taxon>Thripoidea</taxon>
        <taxon>Thripidae</taxon>
        <taxon>Frankliniella</taxon>
    </lineage>
</organism>
<dbReference type="AlphaFoldDB" id="A0AAE1HZR1"/>
<evidence type="ECO:0000256" key="3">
    <source>
        <dbReference type="ARBA" id="ARBA00022833"/>
    </source>
</evidence>
<reference evidence="6" key="1">
    <citation type="submission" date="2021-07" db="EMBL/GenBank/DDBJ databases">
        <authorList>
            <person name="Catto M.A."/>
            <person name="Jacobson A."/>
            <person name="Kennedy G."/>
            <person name="Labadie P."/>
            <person name="Hunt B.G."/>
            <person name="Srinivasan R."/>
        </authorList>
    </citation>
    <scope>NUCLEOTIDE SEQUENCE</scope>
    <source>
        <strain evidence="6">PL_HMW_Pooled</strain>
        <tissue evidence="6">Head</tissue>
    </source>
</reference>
<protein>
    <submittedName>
        <fullName evidence="6">Ribosomal RNA small subunit methyltransferase F</fullName>
    </submittedName>
</protein>
<feature type="domain" description="THAP-type" evidence="5">
    <location>
        <begin position="6"/>
        <end position="68"/>
    </location>
</feature>
<feature type="non-terminal residue" evidence="6">
    <location>
        <position position="1"/>
    </location>
</feature>
<evidence type="ECO:0000259" key="5">
    <source>
        <dbReference type="Pfam" id="PF05485"/>
    </source>
</evidence>
<dbReference type="Proteomes" id="UP001219518">
    <property type="component" value="Unassembled WGS sequence"/>
</dbReference>
<dbReference type="EMBL" id="JAHWGI010001401">
    <property type="protein sequence ID" value="KAK3929506.1"/>
    <property type="molecule type" value="Genomic_DNA"/>
</dbReference>
<dbReference type="GO" id="GO:0008168">
    <property type="term" value="F:methyltransferase activity"/>
    <property type="evidence" value="ECO:0007669"/>
    <property type="project" value="UniProtKB-KW"/>
</dbReference>
<accession>A0AAE1HZR1</accession>
<evidence type="ECO:0000256" key="2">
    <source>
        <dbReference type="ARBA" id="ARBA00022771"/>
    </source>
</evidence>
<dbReference type="GO" id="GO:0003677">
    <property type="term" value="F:DNA binding"/>
    <property type="evidence" value="ECO:0007669"/>
    <property type="project" value="UniProtKB-KW"/>
</dbReference>
<gene>
    <name evidence="6" type="ORF">KUF71_003513</name>
</gene>
<evidence type="ECO:0000256" key="1">
    <source>
        <dbReference type="ARBA" id="ARBA00022723"/>
    </source>
</evidence>
<evidence type="ECO:0000313" key="6">
    <source>
        <dbReference type="EMBL" id="KAK3929506.1"/>
    </source>
</evidence>
<keyword evidence="2" id="KW-0863">Zinc-finger</keyword>
<keyword evidence="1" id="KW-0479">Metal-binding</keyword>
<proteinExistence type="predicted"/>